<feature type="transmembrane region" description="Helical" evidence="2">
    <location>
        <begin position="30"/>
        <end position="58"/>
    </location>
</feature>
<sequence length="267" mass="29242">MERCSMAETTEHDRDAGETHGKPRSPVVKWMGAFALGGALLFIVVAIVALTLARYGIVDKLGGFITFMKLLFPALVTAVVAAIALVIGYWRKVRPVWQAAAGLVLSLGLLIVMYFAVIQPGTSAPAMHDITTDVDDPPQFVALALRPDNLTPFDSMEEWRAAHRQNYPMIEPVVIDRPPEQVLAQARALAEDRGWTIAYYDVPTGHMEATAYAGYIRFMDDVIVEVTPIADGSSRVDMRSVSRVGVSDLGYNAARVQEFLHALQRAG</sequence>
<proteinExistence type="predicted"/>
<dbReference type="AlphaFoldDB" id="A0A3N5CPC9"/>
<evidence type="ECO:0000313" key="4">
    <source>
        <dbReference type="Proteomes" id="UP000275232"/>
    </source>
</evidence>
<keyword evidence="2" id="KW-0472">Membrane</keyword>
<name>A0A3N5CPC9_9SPHN</name>
<feature type="transmembrane region" description="Helical" evidence="2">
    <location>
        <begin position="70"/>
        <end position="90"/>
    </location>
</feature>
<comment type="caution">
    <text evidence="3">The sequence shown here is derived from an EMBL/GenBank/DDBJ whole genome shotgun (WGS) entry which is preliminary data.</text>
</comment>
<feature type="region of interest" description="Disordered" evidence="1">
    <location>
        <begin position="1"/>
        <end position="22"/>
    </location>
</feature>
<keyword evidence="2" id="KW-1133">Transmembrane helix</keyword>
<accession>A0A3N5CPC9</accession>
<dbReference type="EMBL" id="RPFZ01000001">
    <property type="protein sequence ID" value="RPF70834.1"/>
    <property type="molecule type" value="Genomic_DNA"/>
</dbReference>
<reference evidence="3 4" key="1">
    <citation type="submission" date="2018-11" db="EMBL/GenBank/DDBJ databases">
        <title>Erythrobacter spongiae sp. nov., isolated from a marine sponge.</title>
        <authorList>
            <person name="Zhuang L."/>
            <person name="Luo L."/>
        </authorList>
    </citation>
    <scope>NUCLEOTIDE SEQUENCE [LARGE SCALE GENOMIC DNA]</scope>
    <source>
        <strain evidence="3 4">HN-E23</strain>
    </source>
</reference>
<dbReference type="InterPro" id="IPR010865">
    <property type="entry name" value="DUF1499"/>
</dbReference>
<feature type="transmembrane region" description="Helical" evidence="2">
    <location>
        <begin position="96"/>
        <end position="117"/>
    </location>
</feature>
<evidence type="ECO:0000256" key="1">
    <source>
        <dbReference type="SAM" id="MobiDB-lite"/>
    </source>
</evidence>
<evidence type="ECO:0000256" key="2">
    <source>
        <dbReference type="SAM" id="Phobius"/>
    </source>
</evidence>
<keyword evidence="2" id="KW-0812">Transmembrane</keyword>
<keyword evidence="4" id="KW-1185">Reference proteome</keyword>
<evidence type="ECO:0000313" key="3">
    <source>
        <dbReference type="EMBL" id="RPF70834.1"/>
    </source>
</evidence>
<dbReference type="Proteomes" id="UP000275232">
    <property type="component" value="Unassembled WGS sequence"/>
</dbReference>
<gene>
    <name evidence="3" type="ORF">EG799_03755</name>
</gene>
<protein>
    <submittedName>
        <fullName evidence="3">DUF1499 domain-containing protein</fullName>
    </submittedName>
</protein>
<organism evidence="3 4">
    <name type="scientific">Aurantiacibacter spongiae</name>
    <dbReference type="NCBI Taxonomy" id="2488860"/>
    <lineage>
        <taxon>Bacteria</taxon>
        <taxon>Pseudomonadati</taxon>
        <taxon>Pseudomonadota</taxon>
        <taxon>Alphaproteobacteria</taxon>
        <taxon>Sphingomonadales</taxon>
        <taxon>Erythrobacteraceae</taxon>
        <taxon>Aurantiacibacter</taxon>
    </lineage>
</organism>
<dbReference type="Pfam" id="PF07386">
    <property type="entry name" value="DUF1499"/>
    <property type="match status" value="1"/>
</dbReference>
<feature type="compositionally biased region" description="Basic and acidic residues" evidence="1">
    <location>
        <begin position="1"/>
        <end position="21"/>
    </location>
</feature>